<gene>
    <name evidence="7" type="ORF">ISG29_06790</name>
</gene>
<dbReference type="Gene3D" id="3.40.50.150">
    <property type="entry name" value="Vaccinia Virus protein VP39"/>
    <property type="match status" value="1"/>
</dbReference>
<dbReference type="SUPFAM" id="SSF53335">
    <property type="entry name" value="S-adenosyl-L-methionine-dependent methyltransferases"/>
    <property type="match status" value="1"/>
</dbReference>
<evidence type="ECO:0000256" key="3">
    <source>
        <dbReference type="ARBA" id="ARBA00022679"/>
    </source>
</evidence>
<dbReference type="Proteomes" id="UP000656804">
    <property type="component" value="Unassembled WGS sequence"/>
</dbReference>
<dbReference type="NCBIfam" id="TIGR00536">
    <property type="entry name" value="hemK_fam"/>
    <property type="match status" value="1"/>
</dbReference>
<dbReference type="InterPro" id="IPR007848">
    <property type="entry name" value="Small_mtfrase_dom"/>
</dbReference>
<evidence type="ECO:0000256" key="4">
    <source>
        <dbReference type="ARBA" id="ARBA00022691"/>
    </source>
</evidence>
<dbReference type="InterPro" id="IPR022446">
    <property type="entry name" value="MeTrfrase_put"/>
</dbReference>
<comment type="caution">
    <text evidence="7">The sequence shown here is derived from an EMBL/GenBank/DDBJ whole genome shotgun (WGS) entry which is preliminary data.</text>
</comment>
<keyword evidence="8" id="KW-1185">Reference proteome</keyword>
<dbReference type="AlphaFoldDB" id="A0A930YCE3"/>
<dbReference type="NCBIfam" id="TIGR03704">
    <property type="entry name" value="PrmC_rel_meth"/>
    <property type="match status" value="1"/>
</dbReference>
<dbReference type="InterPro" id="IPR029063">
    <property type="entry name" value="SAM-dependent_MTases_sf"/>
</dbReference>
<accession>A0A930YCE3</accession>
<comment type="catalytic activity">
    <reaction evidence="5">
        <text>L-glutaminyl-[peptide chain release factor] + S-adenosyl-L-methionine = N(5)-methyl-L-glutaminyl-[peptide chain release factor] + S-adenosyl-L-homocysteine + H(+)</text>
        <dbReference type="Rhea" id="RHEA:42896"/>
        <dbReference type="Rhea" id="RHEA-COMP:10271"/>
        <dbReference type="Rhea" id="RHEA-COMP:10272"/>
        <dbReference type="ChEBI" id="CHEBI:15378"/>
        <dbReference type="ChEBI" id="CHEBI:30011"/>
        <dbReference type="ChEBI" id="CHEBI:57856"/>
        <dbReference type="ChEBI" id="CHEBI:59789"/>
        <dbReference type="ChEBI" id="CHEBI:61891"/>
        <dbReference type="EC" id="2.1.1.297"/>
    </reaction>
</comment>
<keyword evidence="3" id="KW-0808">Transferase</keyword>
<name>A0A930YCE3_9ACTN</name>
<protein>
    <recommendedName>
        <fullName evidence="1">peptide chain release factor N(5)-glutamine methyltransferase</fullName>
        <ecNumber evidence="1">2.1.1.297</ecNumber>
    </recommendedName>
</protein>
<dbReference type="InterPro" id="IPR050320">
    <property type="entry name" value="N5-glutamine_MTase"/>
</dbReference>
<dbReference type="EC" id="2.1.1.297" evidence="1"/>
<dbReference type="GO" id="GO:0102559">
    <property type="term" value="F:peptide chain release factor N(5)-glutamine methyltransferase activity"/>
    <property type="evidence" value="ECO:0007669"/>
    <property type="project" value="UniProtKB-EC"/>
</dbReference>
<keyword evidence="4" id="KW-0949">S-adenosyl-L-methionine</keyword>
<dbReference type="Pfam" id="PF05175">
    <property type="entry name" value="MTS"/>
    <property type="match status" value="1"/>
</dbReference>
<evidence type="ECO:0000313" key="8">
    <source>
        <dbReference type="Proteomes" id="UP000656804"/>
    </source>
</evidence>
<reference evidence="7" key="1">
    <citation type="submission" date="2020-11" db="EMBL/GenBank/DDBJ databases">
        <title>Nocardioides sp. CBS4Y-1, whole genome shotgun sequence.</title>
        <authorList>
            <person name="Tuo L."/>
        </authorList>
    </citation>
    <scope>NUCLEOTIDE SEQUENCE</scope>
    <source>
        <strain evidence="7">CBS4Y-1</strain>
    </source>
</reference>
<proteinExistence type="predicted"/>
<dbReference type="RefSeq" id="WP_194502611.1">
    <property type="nucleotide sequence ID" value="NZ_JADIVZ010000002.1"/>
</dbReference>
<evidence type="ECO:0000256" key="2">
    <source>
        <dbReference type="ARBA" id="ARBA00022603"/>
    </source>
</evidence>
<evidence type="ECO:0000259" key="6">
    <source>
        <dbReference type="Pfam" id="PF05175"/>
    </source>
</evidence>
<feature type="domain" description="Methyltransferase small" evidence="6">
    <location>
        <begin position="89"/>
        <end position="173"/>
    </location>
</feature>
<dbReference type="PANTHER" id="PTHR18895:SF74">
    <property type="entry name" value="MTRF1L RELEASE FACTOR GLUTAMINE METHYLTRANSFERASE"/>
    <property type="match status" value="1"/>
</dbReference>
<organism evidence="7 8">
    <name type="scientific">Nocardioides acrostichi</name>
    <dbReference type="NCBI Taxonomy" id="2784339"/>
    <lineage>
        <taxon>Bacteria</taxon>
        <taxon>Bacillati</taxon>
        <taxon>Actinomycetota</taxon>
        <taxon>Actinomycetes</taxon>
        <taxon>Propionibacteriales</taxon>
        <taxon>Nocardioidaceae</taxon>
        <taxon>Nocardioides</taxon>
    </lineage>
</organism>
<keyword evidence="2" id="KW-0489">Methyltransferase</keyword>
<dbReference type="PANTHER" id="PTHR18895">
    <property type="entry name" value="HEMK METHYLTRANSFERASE"/>
    <property type="match status" value="1"/>
</dbReference>
<evidence type="ECO:0000256" key="1">
    <source>
        <dbReference type="ARBA" id="ARBA00012771"/>
    </source>
</evidence>
<dbReference type="EMBL" id="JADIVZ010000002">
    <property type="protein sequence ID" value="MBF4161394.1"/>
    <property type="molecule type" value="Genomic_DNA"/>
</dbReference>
<dbReference type="InterPro" id="IPR004556">
    <property type="entry name" value="HemK-like"/>
</dbReference>
<dbReference type="GO" id="GO:0032259">
    <property type="term" value="P:methylation"/>
    <property type="evidence" value="ECO:0007669"/>
    <property type="project" value="UniProtKB-KW"/>
</dbReference>
<evidence type="ECO:0000313" key="7">
    <source>
        <dbReference type="EMBL" id="MBF4161394.1"/>
    </source>
</evidence>
<sequence length="265" mass="27810">MRVVGDPLVASLRAAGCVYAEAEAALLRESAAGDSQRLADLTARRVAGEPLEPLLGWAELDGVRVVVRPGVFVPRARSLLLVRLSVAHLASRTPPAPAPTVVDLCCGSGALGLLLRRALPTARVHAADVDPVATACAAENLPPGRVHTGDLLAALPGELHGVVDLLVVNAPYVPTRHIASMPREARDHEPLHTLDGGADGLDPHRRLLADAPSWLAPGGALAIETSRAQAPVVVETARRNGWHATHHHDRDLDGTAVLAVRRPGE</sequence>
<evidence type="ECO:0000256" key="5">
    <source>
        <dbReference type="ARBA" id="ARBA00048391"/>
    </source>
</evidence>